<evidence type="ECO:0000313" key="2">
    <source>
        <dbReference type="Proteomes" id="UP000038055"/>
    </source>
</evidence>
<evidence type="ECO:0000313" key="1">
    <source>
        <dbReference type="EMBL" id="CEN32827.1"/>
    </source>
</evidence>
<dbReference type="STRING" id="28189.CCYN74_110063"/>
<gene>
    <name evidence="1" type="ORF">CCYN2B_120117</name>
</gene>
<proteinExistence type="predicted"/>
<dbReference type="Proteomes" id="UP000038055">
    <property type="component" value="Unassembled WGS sequence"/>
</dbReference>
<dbReference type="EMBL" id="CDOD01000004">
    <property type="protein sequence ID" value="CEN32827.1"/>
    <property type="molecule type" value="Genomic_DNA"/>
</dbReference>
<dbReference type="RefSeq" id="WP_041990313.1">
    <property type="nucleotide sequence ID" value="NZ_CDOD01000004.1"/>
</dbReference>
<keyword evidence="2" id="KW-1185">Reference proteome</keyword>
<dbReference type="eggNOG" id="ENOG5030TDJ">
    <property type="taxonomic scope" value="Bacteria"/>
</dbReference>
<name>A0A0B7H4J7_9FLAO</name>
<accession>A0A0B7H4J7</accession>
<dbReference type="AlphaFoldDB" id="A0A0B7H4J7"/>
<organism evidence="1 2">
    <name type="scientific">Capnocytophaga cynodegmi</name>
    <dbReference type="NCBI Taxonomy" id="28189"/>
    <lineage>
        <taxon>Bacteria</taxon>
        <taxon>Pseudomonadati</taxon>
        <taxon>Bacteroidota</taxon>
        <taxon>Flavobacteriia</taxon>
        <taxon>Flavobacteriales</taxon>
        <taxon>Flavobacteriaceae</taxon>
        <taxon>Capnocytophaga</taxon>
    </lineage>
</organism>
<reference evidence="2" key="1">
    <citation type="submission" date="2015-01" db="EMBL/GenBank/DDBJ databases">
        <authorList>
            <person name="MANFREDI Pablo"/>
        </authorList>
    </citation>
    <scope>NUCLEOTIDE SEQUENCE [LARGE SCALE GENOMIC DNA]</scope>
    <source>
        <strain evidence="2">Ccyn2B</strain>
    </source>
</reference>
<protein>
    <submittedName>
        <fullName evidence="1">Uncharacterized protein</fullName>
    </submittedName>
</protein>
<sequence>MDCKAYLQQLPNVKTLKQICKGKAVIDWIICGYEFETYHTYYKSNQEEYDGTEAQWGLGFEEEDGASLSFYFTDKACLIVPSTASEGNGDSDNKSFEKRIPKIFLPYYRKNFSDTDIPFVIWSLDGENWNCEENFEVDEFIHKFDQITTKPEEYKNWAIDFFGDETFLREDMSEQTISDIYEGKILTEKMVYSLVTEVHDWVDLETELDEMPYRFEF</sequence>